<sequence>MVLIDVTALYLSLPHTLIIDKLQSFLKSAGIQDQTITLIIRLTSLCLSISTFTFNHQHYKQIRGTPMGSPLSSIAAEVVMGSLDQWINQTRSPDIHYWRRYVDDIFCIITHKPNKLQPTYLTLYIPFTQTLNSHMKQKQTWCYLFWTSSLFALHTNYTQQFITKRISHPYTPISPPIALTLTKRIHTHCSLPIFKAIEKNRITTLLTTAGYPENFIDKHTFDPTAPRTSTIYRAICYLPYSPFSVSISRILRPYGIQVYFNSPPNLAALLRNPITKADTPNNPIHSTGAVYAVSCQDCPASYVGETGRTAYIRITEHKRNINNKDPKSLIYQHISNTGHNFNLDQPKVLYQHINNKQHRLVLESIVSSQTNSINRKIDLPEGAGLEQVIVVQLEGVVAVLCWEQVAPSVQQEDVKESQDCSLPDPGVVKLGDLPHKSNNTHLILNWGLLWNPATGIVQTFFEFGQEFLVAGAGLDNQHNYLNKFVGVGLELKQAGMGGEVDYTESTGQDADMGSLWIAEGFTDHEASQAVVVNSVQLV</sequence>
<dbReference type="PANTHER" id="PTHR21301:SF10">
    <property type="entry name" value="REVERSE TRANSCRIPTASE DOMAIN-CONTAINING PROTEIN"/>
    <property type="match status" value="1"/>
</dbReference>
<dbReference type="PROSITE" id="PS50878">
    <property type="entry name" value="RT_POL"/>
    <property type="match status" value="1"/>
</dbReference>
<dbReference type="Pfam" id="PF00078">
    <property type="entry name" value="RVT_1"/>
    <property type="match status" value="1"/>
</dbReference>
<evidence type="ECO:0000259" key="1">
    <source>
        <dbReference type="PROSITE" id="PS50878"/>
    </source>
</evidence>
<feature type="domain" description="Reverse transcriptase" evidence="1">
    <location>
        <begin position="1"/>
        <end position="166"/>
    </location>
</feature>
<reference evidence="2 3" key="1">
    <citation type="submission" date="2022-01" db="EMBL/GenBank/DDBJ databases">
        <title>A chromosomal length assembly of Cordylochernes scorpioides.</title>
        <authorList>
            <person name="Zeh D."/>
            <person name="Zeh J."/>
        </authorList>
    </citation>
    <scope>NUCLEOTIDE SEQUENCE [LARGE SCALE GENOMIC DNA]</scope>
    <source>
        <strain evidence="2">IN4F17</strain>
        <tissue evidence="2">Whole Body</tissue>
    </source>
</reference>
<organism evidence="2 3">
    <name type="scientific">Cordylochernes scorpioides</name>
    <dbReference type="NCBI Taxonomy" id="51811"/>
    <lineage>
        <taxon>Eukaryota</taxon>
        <taxon>Metazoa</taxon>
        <taxon>Ecdysozoa</taxon>
        <taxon>Arthropoda</taxon>
        <taxon>Chelicerata</taxon>
        <taxon>Arachnida</taxon>
        <taxon>Pseudoscorpiones</taxon>
        <taxon>Cheliferoidea</taxon>
        <taxon>Chernetidae</taxon>
        <taxon>Cordylochernes</taxon>
    </lineage>
</organism>
<protein>
    <recommendedName>
        <fullName evidence="1">Reverse transcriptase domain-containing protein</fullName>
    </recommendedName>
</protein>
<evidence type="ECO:0000313" key="2">
    <source>
        <dbReference type="EMBL" id="UYV79206.1"/>
    </source>
</evidence>
<gene>
    <name evidence="2" type="ORF">LAZ67_17001510</name>
</gene>
<dbReference type="CDD" id="cd00304">
    <property type="entry name" value="RT_like"/>
    <property type="match status" value="1"/>
</dbReference>
<keyword evidence="3" id="KW-1185">Reference proteome</keyword>
<dbReference type="EMBL" id="CP092879">
    <property type="protein sequence ID" value="UYV79206.1"/>
    <property type="molecule type" value="Genomic_DNA"/>
</dbReference>
<accession>A0ABY6LDK9</accession>
<evidence type="ECO:0000313" key="3">
    <source>
        <dbReference type="Proteomes" id="UP001235939"/>
    </source>
</evidence>
<dbReference type="CDD" id="cd10442">
    <property type="entry name" value="GIY-YIG_PLEs"/>
    <property type="match status" value="1"/>
</dbReference>
<proteinExistence type="predicted"/>
<dbReference type="PANTHER" id="PTHR21301">
    <property type="entry name" value="REVERSE TRANSCRIPTASE"/>
    <property type="match status" value="1"/>
</dbReference>
<name>A0ABY6LDK9_9ARAC</name>
<dbReference type="Proteomes" id="UP001235939">
    <property type="component" value="Chromosome 17"/>
</dbReference>
<dbReference type="InterPro" id="IPR000477">
    <property type="entry name" value="RT_dom"/>
</dbReference>